<sequence length="227" mass="26427">MMIIVALLWRADVFLPVKPFFHKTYYQKVTHFLLWIILPLASILCVKLYEVEVESVPERQHEVLDIRYKYSKTKYGLILYDCSLTGGLFIAFALNVPTECGYVVMCFIFYNWPLEVVFHDLLKKALPSTKHIIQTNIIKLRLIAFVPFVLLFLPMTLTFVVYLLLGNVLNDSIRRWIISLTMPLLLLYAVIAPLFSIYQVYGTKKRRHKSRAVVNVSANPTKFVFKS</sequence>
<proteinExistence type="predicted"/>
<dbReference type="WBParaSite" id="RSKR_0000291966.1">
    <property type="protein sequence ID" value="RSKR_0000291966.1"/>
    <property type="gene ID" value="RSKR_0000291966"/>
</dbReference>
<reference evidence="2" key="1">
    <citation type="submission" date="2016-11" db="UniProtKB">
        <authorList>
            <consortium name="WormBaseParasite"/>
        </authorList>
    </citation>
    <scope>IDENTIFICATION</scope>
    <source>
        <strain evidence="2">KR3021</strain>
    </source>
</reference>
<organism evidence="1 2">
    <name type="scientific">Rhabditophanes sp. KR3021</name>
    <dbReference type="NCBI Taxonomy" id="114890"/>
    <lineage>
        <taxon>Eukaryota</taxon>
        <taxon>Metazoa</taxon>
        <taxon>Ecdysozoa</taxon>
        <taxon>Nematoda</taxon>
        <taxon>Chromadorea</taxon>
        <taxon>Rhabditida</taxon>
        <taxon>Tylenchina</taxon>
        <taxon>Panagrolaimomorpha</taxon>
        <taxon>Strongyloidoidea</taxon>
        <taxon>Alloionematidae</taxon>
        <taxon>Rhabditophanes</taxon>
    </lineage>
</organism>
<name>A0AC35TP73_9BILA</name>
<protein>
    <submittedName>
        <fullName evidence="2">G_PROTEIN_RECEP_F1_2 domain-containing protein</fullName>
    </submittedName>
</protein>
<dbReference type="Proteomes" id="UP000095286">
    <property type="component" value="Unplaced"/>
</dbReference>
<accession>A0AC35TP73</accession>
<evidence type="ECO:0000313" key="2">
    <source>
        <dbReference type="WBParaSite" id="RSKR_0000291966.1"/>
    </source>
</evidence>
<evidence type="ECO:0000313" key="1">
    <source>
        <dbReference type="Proteomes" id="UP000095286"/>
    </source>
</evidence>